<dbReference type="Proteomes" id="UP000186230">
    <property type="component" value="Chromosome"/>
</dbReference>
<reference evidence="2 3" key="1">
    <citation type="submission" date="2016-07" db="EMBL/GenBank/DDBJ databases">
        <title>Multi-omics approach to identify versatile polysaccharide utilization systems of a marine flavobacterium Gramella flava.</title>
        <authorList>
            <person name="Tang K."/>
        </authorList>
    </citation>
    <scope>NUCLEOTIDE SEQUENCE [LARGE SCALE GENOMIC DNA]</scope>
    <source>
        <strain evidence="2 3">JLT2011</strain>
    </source>
</reference>
<keyword evidence="3" id="KW-1185">Reference proteome</keyword>
<feature type="domain" description="Helix-turn-helix type 11" evidence="1">
    <location>
        <begin position="11"/>
        <end position="58"/>
    </location>
</feature>
<dbReference type="Gene3D" id="1.10.10.10">
    <property type="entry name" value="Winged helix-like DNA-binding domain superfamily/Winged helix DNA-binding domain"/>
    <property type="match status" value="1"/>
</dbReference>
<dbReference type="PANTHER" id="PTHR30363:SF28">
    <property type="entry name" value="TRANSCRIPTIONAL REGULATORY PROTEIN-RELATED"/>
    <property type="match status" value="1"/>
</dbReference>
<dbReference type="KEGG" id="gfl:GRFL_0602"/>
<accession>A0A1L7I140</accession>
<evidence type="ECO:0000313" key="3">
    <source>
        <dbReference type="Proteomes" id="UP000186230"/>
    </source>
</evidence>
<dbReference type="EMBL" id="CP016359">
    <property type="protein sequence ID" value="APU67326.1"/>
    <property type="molecule type" value="Genomic_DNA"/>
</dbReference>
<dbReference type="AlphaFoldDB" id="A0A1L7I140"/>
<dbReference type="Pfam" id="PF08279">
    <property type="entry name" value="HTH_11"/>
    <property type="match status" value="1"/>
</dbReference>
<dbReference type="InterPro" id="IPR013196">
    <property type="entry name" value="HTH_11"/>
</dbReference>
<dbReference type="SUPFAM" id="SSF46785">
    <property type="entry name" value="Winged helix' DNA-binding domain"/>
    <property type="match status" value="1"/>
</dbReference>
<dbReference type="InterPro" id="IPR050313">
    <property type="entry name" value="Carb_Metab_HTH_regulators"/>
</dbReference>
<evidence type="ECO:0000313" key="2">
    <source>
        <dbReference type="EMBL" id="APU67326.1"/>
    </source>
</evidence>
<protein>
    <recommendedName>
        <fullName evidence="1">Helix-turn-helix type 11 domain-containing protein</fullName>
    </recommendedName>
</protein>
<sequence>MFIMNNLIDDQEKALQILKNKGEITIKELAELLGITTEGARFQIMKLDSNGLVKSENRSKGRGRPKQFWSLTAKGHSRFPDAHAEMTVKLIEKIRTRYGEAMLEEVINATSADNRANYSRQITTNDSLSSKVEKLAAIRDREGYMAKAREQEDGSFLLVENHCPICSAAKVCQGFCRAELQTFREVLGENVEVERVEHILSGARRCAYVVKEK</sequence>
<dbReference type="InterPro" id="IPR036390">
    <property type="entry name" value="WH_DNA-bd_sf"/>
</dbReference>
<dbReference type="STRING" id="1229726.GRFL_0602"/>
<proteinExistence type="predicted"/>
<gene>
    <name evidence="2" type="ORF">GRFL_0602</name>
</gene>
<organism evidence="2 3">
    <name type="scientific">Christiangramia flava JLT2011</name>
    <dbReference type="NCBI Taxonomy" id="1229726"/>
    <lineage>
        <taxon>Bacteria</taxon>
        <taxon>Pseudomonadati</taxon>
        <taxon>Bacteroidota</taxon>
        <taxon>Flavobacteriia</taxon>
        <taxon>Flavobacteriales</taxon>
        <taxon>Flavobacteriaceae</taxon>
        <taxon>Christiangramia</taxon>
    </lineage>
</organism>
<evidence type="ECO:0000259" key="1">
    <source>
        <dbReference type="Pfam" id="PF08279"/>
    </source>
</evidence>
<name>A0A1L7I140_9FLAO</name>
<dbReference type="InterPro" id="IPR036388">
    <property type="entry name" value="WH-like_DNA-bd_sf"/>
</dbReference>
<dbReference type="PANTHER" id="PTHR30363">
    <property type="entry name" value="HTH-TYPE TRANSCRIPTIONAL REGULATOR SRLR-RELATED"/>
    <property type="match status" value="1"/>
</dbReference>